<dbReference type="InterPro" id="IPR006873">
    <property type="entry name" value="DUF620"/>
</dbReference>
<dbReference type="Gene3D" id="3.40.50.300">
    <property type="entry name" value="P-loop containing nucleotide triphosphate hydrolases"/>
    <property type="match status" value="1"/>
</dbReference>
<evidence type="ECO:0008006" key="3">
    <source>
        <dbReference type="Google" id="ProtNLM"/>
    </source>
</evidence>
<evidence type="ECO:0000313" key="2">
    <source>
        <dbReference type="Proteomes" id="UP000604825"/>
    </source>
</evidence>
<dbReference type="EMBL" id="CAJGYO010000007">
    <property type="protein sequence ID" value="CAD6248044.1"/>
    <property type="molecule type" value="Genomic_DNA"/>
</dbReference>
<name>A0A811PKV4_9POAL</name>
<organism evidence="1 2">
    <name type="scientific">Miscanthus lutarioriparius</name>
    <dbReference type="NCBI Taxonomy" id="422564"/>
    <lineage>
        <taxon>Eukaryota</taxon>
        <taxon>Viridiplantae</taxon>
        <taxon>Streptophyta</taxon>
        <taxon>Embryophyta</taxon>
        <taxon>Tracheophyta</taxon>
        <taxon>Spermatophyta</taxon>
        <taxon>Magnoliopsida</taxon>
        <taxon>Liliopsida</taxon>
        <taxon>Poales</taxon>
        <taxon>Poaceae</taxon>
        <taxon>PACMAD clade</taxon>
        <taxon>Panicoideae</taxon>
        <taxon>Andropogonodae</taxon>
        <taxon>Andropogoneae</taxon>
        <taxon>Saccharinae</taxon>
        <taxon>Miscanthus</taxon>
    </lineage>
</organism>
<proteinExistence type="predicted"/>
<protein>
    <recommendedName>
        <fullName evidence="3">Sulfotransferase</fullName>
    </recommendedName>
</protein>
<evidence type="ECO:0000313" key="1">
    <source>
        <dbReference type="EMBL" id="CAD6248044.1"/>
    </source>
</evidence>
<comment type="caution">
    <text evidence="1">The sequence shown here is derived from an EMBL/GenBank/DDBJ whole genome shotgun (WGS) entry which is preliminary data.</text>
</comment>
<dbReference type="Proteomes" id="UP000604825">
    <property type="component" value="Unassembled WGS sequence"/>
</dbReference>
<gene>
    <name evidence="1" type="ORF">NCGR_LOCUS32207</name>
</gene>
<dbReference type="AlphaFoldDB" id="A0A811PKV4"/>
<dbReference type="InterPro" id="IPR027417">
    <property type="entry name" value="P-loop_NTPase"/>
</dbReference>
<dbReference type="Pfam" id="PF04788">
    <property type="entry name" value="DUF620"/>
    <property type="match status" value="1"/>
</dbReference>
<dbReference type="PANTHER" id="PTHR31300:SF3">
    <property type="entry name" value="GB|AAD30234.1"/>
    <property type="match status" value="1"/>
</dbReference>
<reference evidence="1" key="1">
    <citation type="submission" date="2020-10" db="EMBL/GenBank/DDBJ databases">
        <authorList>
            <person name="Han B."/>
            <person name="Lu T."/>
            <person name="Zhao Q."/>
            <person name="Huang X."/>
            <person name="Zhao Y."/>
        </authorList>
    </citation>
    <scope>NUCLEOTIDE SEQUENCE</scope>
</reference>
<sequence>MYASGRVRLSMLQEPGGGGGSGVIGNGGGRGHEGSFVLWQLAPSMWLVEMSVAGQSVAAGSDGCVAWRRTPWLGAEAARGGSRPLRRALQLCSLDKQRSLAVNKTGAYVSVLEGVVVTTAVENKHFFRKGILGDWRNHMTPEMAARLDGIVEEALKGSGFNFGCTNTSN</sequence>
<dbReference type="SUPFAM" id="SSF52540">
    <property type="entry name" value="P-loop containing nucleoside triphosphate hydrolases"/>
    <property type="match status" value="1"/>
</dbReference>
<accession>A0A811PKV4</accession>
<keyword evidence="2" id="KW-1185">Reference proteome</keyword>
<dbReference type="OrthoDB" id="205623at2759"/>
<dbReference type="GO" id="GO:0008146">
    <property type="term" value="F:sulfotransferase activity"/>
    <property type="evidence" value="ECO:0007669"/>
    <property type="project" value="InterPro"/>
</dbReference>
<dbReference type="PANTHER" id="PTHR31300">
    <property type="entry name" value="LIPASE"/>
    <property type="match status" value="1"/>
</dbReference>